<dbReference type="Gene3D" id="3.40.250.10">
    <property type="entry name" value="Rhodanese-like domain"/>
    <property type="match status" value="1"/>
</dbReference>
<organism evidence="2 3">
    <name type="scientific">Salinimonas marina</name>
    <dbReference type="NCBI Taxonomy" id="2785918"/>
    <lineage>
        <taxon>Bacteria</taxon>
        <taxon>Pseudomonadati</taxon>
        <taxon>Pseudomonadota</taxon>
        <taxon>Gammaproteobacteria</taxon>
        <taxon>Alteromonadales</taxon>
        <taxon>Alteromonadaceae</taxon>
        <taxon>Alteromonas/Salinimonas group</taxon>
        <taxon>Salinimonas</taxon>
    </lineage>
</organism>
<feature type="domain" description="Rhodanese" evidence="1">
    <location>
        <begin position="29"/>
        <end position="118"/>
    </location>
</feature>
<evidence type="ECO:0000313" key="2">
    <source>
        <dbReference type="EMBL" id="QPG06746.1"/>
    </source>
</evidence>
<protein>
    <submittedName>
        <fullName evidence="2">Rhodanese-like domain-containing protein</fullName>
    </submittedName>
</protein>
<dbReference type="EMBL" id="CP064795">
    <property type="protein sequence ID" value="QPG06746.1"/>
    <property type="molecule type" value="Genomic_DNA"/>
</dbReference>
<reference evidence="2 3" key="1">
    <citation type="submission" date="2020-11" db="EMBL/GenBank/DDBJ databases">
        <title>Complete genome sequence for Salinimonas sp. strain G2-b.</title>
        <authorList>
            <person name="Park S.-J."/>
        </authorList>
    </citation>
    <scope>NUCLEOTIDE SEQUENCE [LARGE SCALE GENOMIC DNA]</scope>
    <source>
        <strain evidence="2 3">G2-b</strain>
    </source>
</reference>
<gene>
    <name evidence="2" type="ORF">IT774_06290</name>
</gene>
<dbReference type="AlphaFoldDB" id="A0A7S9DZE0"/>
<dbReference type="SMART" id="SM00450">
    <property type="entry name" value="RHOD"/>
    <property type="match status" value="1"/>
</dbReference>
<dbReference type="CDD" id="cd00158">
    <property type="entry name" value="RHOD"/>
    <property type="match status" value="1"/>
</dbReference>
<dbReference type="PROSITE" id="PS50206">
    <property type="entry name" value="RHODANESE_3"/>
    <property type="match status" value="1"/>
</dbReference>
<dbReference type="InterPro" id="IPR050229">
    <property type="entry name" value="GlpE_sulfurtransferase"/>
</dbReference>
<dbReference type="Pfam" id="PF00581">
    <property type="entry name" value="Rhodanese"/>
    <property type="match status" value="1"/>
</dbReference>
<dbReference type="InterPro" id="IPR036873">
    <property type="entry name" value="Rhodanese-like_dom_sf"/>
</dbReference>
<accession>A0A7S9DZE0</accession>
<dbReference type="PANTHER" id="PTHR43031">
    <property type="entry name" value="FAD-DEPENDENT OXIDOREDUCTASE"/>
    <property type="match status" value="1"/>
</dbReference>
<name>A0A7S9DZE0_9ALTE</name>
<dbReference type="Proteomes" id="UP000595095">
    <property type="component" value="Chromosome"/>
</dbReference>
<keyword evidence="3" id="KW-1185">Reference proteome</keyword>
<proteinExistence type="predicted"/>
<sequence length="118" mass="13074">MLKSIQERIQALPQEIRKVSAAEAAAEIENNQGVLIDVREPSESAEKTIQPAFIIPRGILEMKTLEKFKDPDRPLYLHCASGVRAQLGAEQLVDMGYTNVTAIVSDIKAIQQAFNPQE</sequence>
<evidence type="ECO:0000259" key="1">
    <source>
        <dbReference type="PROSITE" id="PS50206"/>
    </source>
</evidence>
<dbReference type="SUPFAM" id="SSF52821">
    <property type="entry name" value="Rhodanese/Cell cycle control phosphatase"/>
    <property type="match status" value="1"/>
</dbReference>
<dbReference type="RefSeq" id="WP_195811821.1">
    <property type="nucleotide sequence ID" value="NZ_CP064795.1"/>
</dbReference>
<dbReference type="PANTHER" id="PTHR43031:SF16">
    <property type="entry name" value="OXIDOREDUCTASE"/>
    <property type="match status" value="1"/>
</dbReference>
<dbReference type="KEGG" id="smaa:IT774_06290"/>
<evidence type="ECO:0000313" key="3">
    <source>
        <dbReference type="Proteomes" id="UP000595095"/>
    </source>
</evidence>
<dbReference type="InterPro" id="IPR001763">
    <property type="entry name" value="Rhodanese-like_dom"/>
</dbReference>